<dbReference type="EMBL" id="JASCIR010000016">
    <property type="protein sequence ID" value="MDI3388327.1"/>
    <property type="molecule type" value="Genomic_DNA"/>
</dbReference>
<sequence length="687" mass="75081">MAQDAWAGMSQRDGQLARWVQDQLAVPEWGGAEAEARRPLLLLGGRGTGKSSLLAHLKWLGQHTHTAHLDLAQFDTGQRGTADVVTELVFQLGAATPSFPELRLPASAALALALAVETDPANRVRAVRQIRAALDAGRAEEESGALLMALVESAATIAGLPALAMAVLPMLRGGRTAWARARHQRRLRQVEHRLGRGEAASPEEFLVSLNHGFRHGTAANRAEAEEVLLRAFLADLHRTYADADGGHRPLGCLVLLDDIDNDLGDAFLEAVDAARQARGEPDPLVIVATARSRPPFLENREPGLVPHGAYLACWRAADGEEGPAFVPRRIGGRVDVAQLRPLDRDEVTDFAQRVVANLPRPAVRGISRPAAWLGRILYELTGGQPLATAAALTSLATTFETDVPVGERLRHVFTSGGRHTIAGQVLPRLLGDPTPADRLALRCAAAPVEPGRAVAAEGLWRGSGHLRERVAEAARDDLRTEAVRVDDEPLAVLPRVVRRLLLHELAQEEGGGSTRTWAWTYETLRLAAAVTESGTGDFREAAYCRLAEGDVVAATGLLHGAFQEVRSGALDAETWCRALSWVQRAPRRRLYDLADPGQEYERRCAEAEPELSEEQRPVARLLIAGQLTLHPRTDPYADLWSDPLGDPTAELRGVIVEQLERLRGELRGFRQWQTLDDRMRLYRKEPW</sequence>
<reference evidence="1 2" key="1">
    <citation type="submission" date="2023-05" db="EMBL/GenBank/DDBJ databases">
        <title>Draft genome sequence of Streptomyces sp. B-S-A8 isolated from a cave soil in Thailand.</title>
        <authorList>
            <person name="Chamroensaksri N."/>
            <person name="Muangham S."/>
        </authorList>
    </citation>
    <scope>NUCLEOTIDE SEQUENCE [LARGE SCALE GENOMIC DNA]</scope>
    <source>
        <strain evidence="1 2">B-S-A8</strain>
    </source>
</reference>
<dbReference type="SUPFAM" id="SSF52540">
    <property type="entry name" value="P-loop containing nucleoside triphosphate hydrolases"/>
    <property type="match status" value="1"/>
</dbReference>
<dbReference type="Proteomes" id="UP001224661">
    <property type="component" value="Unassembled WGS sequence"/>
</dbReference>
<gene>
    <name evidence="1" type="ORF">QIS99_19265</name>
</gene>
<accession>A0ABT6RV93</accession>
<evidence type="ECO:0008006" key="3">
    <source>
        <dbReference type="Google" id="ProtNLM"/>
    </source>
</evidence>
<proteinExistence type="predicted"/>
<organism evidence="1 2">
    <name type="scientific">Streptomyces solicavernae</name>
    <dbReference type="NCBI Taxonomy" id="3043614"/>
    <lineage>
        <taxon>Bacteria</taxon>
        <taxon>Bacillati</taxon>
        <taxon>Actinomycetota</taxon>
        <taxon>Actinomycetes</taxon>
        <taxon>Kitasatosporales</taxon>
        <taxon>Streptomycetaceae</taxon>
        <taxon>Streptomyces</taxon>
    </lineage>
</organism>
<comment type="caution">
    <text evidence="1">The sequence shown here is derived from an EMBL/GenBank/DDBJ whole genome shotgun (WGS) entry which is preliminary data.</text>
</comment>
<evidence type="ECO:0000313" key="1">
    <source>
        <dbReference type="EMBL" id="MDI3388327.1"/>
    </source>
</evidence>
<evidence type="ECO:0000313" key="2">
    <source>
        <dbReference type="Proteomes" id="UP001224661"/>
    </source>
</evidence>
<protein>
    <recommendedName>
        <fullName evidence="3">ATP-binding protein</fullName>
    </recommendedName>
</protein>
<name>A0ABT6RV93_9ACTN</name>
<dbReference type="InterPro" id="IPR027417">
    <property type="entry name" value="P-loop_NTPase"/>
</dbReference>
<keyword evidence="2" id="KW-1185">Reference proteome</keyword>
<dbReference type="RefSeq" id="WP_282514787.1">
    <property type="nucleotide sequence ID" value="NZ_JASCIR010000016.1"/>
</dbReference>